<gene>
    <name evidence="1" type="ORF">NQ176_g9285</name>
</gene>
<evidence type="ECO:0000313" key="1">
    <source>
        <dbReference type="EMBL" id="KAJ2968225.1"/>
    </source>
</evidence>
<accession>A0ACC1MMK3</accession>
<name>A0ACC1MMK3_9HYPO</name>
<protein>
    <submittedName>
        <fullName evidence="1">Uncharacterized protein</fullName>
    </submittedName>
</protein>
<keyword evidence="2" id="KW-1185">Reference proteome</keyword>
<dbReference type="Proteomes" id="UP001143910">
    <property type="component" value="Unassembled WGS sequence"/>
</dbReference>
<proteinExistence type="predicted"/>
<comment type="caution">
    <text evidence="1">The sequence shown here is derived from an EMBL/GenBank/DDBJ whole genome shotgun (WGS) entry which is preliminary data.</text>
</comment>
<dbReference type="EMBL" id="JANJQO010002062">
    <property type="protein sequence ID" value="KAJ2968225.1"/>
    <property type="molecule type" value="Genomic_DNA"/>
</dbReference>
<organism evidence="1 2">
    <name type="scientific">Zarea fungicola</name>
    <dbReference type="NCBI Taxonomy" id="93591"/>
    <lineage>
        <taxon>Eukaryota</taxon>
        <taxon>Fungi</taxon>
        <taxon>Dikarya</taxon>
        <taxon>Ascomycota</taxon>
        <taxon>Pezizomycotina</taxon>
        <taxon>Sordariomycetes</taxon>
        <taxon>Hypocreomycetidae</taxon>
        <taxon>Hypocreales</taxon>
        <taxon>Cordycipitaceae</taxon>
        <taxon>Zarea</taxon>
    </lineage>
</organism>
<reference evidence="1" key="1">
    <citation type="submission" date="2022-08" db="EMBL/GenBank/DDBJ databases">
        <title>Genome Sequence of Lecanicillium fungicola.</title>
        <authorList>
            <person name="Buettner E."/>
        </authorList>
    </citation>
    <scope>NUCLEOTIDE SEQUENCE</scope>
    <source>
        <strain evidence="1">Babe33</strain>
    </source>
</reference>
<evidence type="ECO:0000313" key="2">
    <source>
        <dbReference type="Proteomes" id="UP001143910"/>
    </source>
</evidence>
<sequence>MTRYNVGAPPPTETNLPNLVAAGKSDLLTICHSIPLSREQKDTLASFITTLHTSTFRAPSFFVNVRFVTPEADGDYYVAGKARPTSPNRITATVRTSPTRTKEIFDSTAQKIAAKWNEVVNDSAIAAPLDGSLTQDQVSRLKALHLVVFQPMLAALEHGVVIPGAGEEQNWFRENMAYFKEQAEIHNNKEFQDMLHEVSQSQELQVLL</sequence>